<dbReference type="PANTHER" id="PTHR33221">
    <property type="entry name" value="WINGED HELIX-TURN-HELIX TRANSCRIPTIONAL REGULATOR, RRF2 FAMILY"/>
    <property type="match status" value="1"/>
</dbReference>
<dbReference type="PROSITE" id="PS51197">
    <property type="entry name" value="HTH_RRF2_2"/>
    <property type="match status" value="1"/>
</dbReference>
<evidence type="ECO:0000256" key="1">
    <source>
        <dbReference type="ARBA" id="ARBA00023125"/>
    </source>
</evidence>
<dbReference type="InterPro" id="IPR000944">
    <property type="entry name" value="Tscrpt_reg_Rrf2"/>
</dbReference>
<accession>A0A2T0WJF8</accession>
<protein>
    <submittedName>
        <fullName evidence="2">Rrf2 family nitric oxide-sensitive transcriptional repressor</fullName>
    </submittedName>
</protein>
<gene>
    <name evidence="2" type="ORF">CLV74_11157</name>
</gene>
<dbReference type="SUPFAM" id="SSF46785">
    <property type="entry name" value="Winged helix' DNA-binding domain"/>
    <property type="match status" value="1"/>
</dbReference>
<reference evidence="2 3" key="1">
    <citation type="submission" date="2018-03" db="EMBL/GenBank/DDBJ databases">
        <title>Genomic Encyclopedia of Archaeal and Bacterial Type Strains, Phase II (KMG-II): from individual species to whole genera.</title>
        <authorList>
            <person name="Goeker M."/>
        </authorList>
    </citation>
    <scope>NUCLEOTIDE SEQUENCE [LARGE SCALE GENOMIC DNA]</scope>
    <source>
        <strain evidence="2 3">DSM 100212</strain>
    </source>
</reference>
<dbReference type="Proteomes" id="UP000238392">
    <property type="component" value="Unassembled WGS sequence"/>
</dbReference>
<proteinExistence type="predicted"/>
<organism evidence="2 3">
    <name type="scientific">Donghicola tyrosinivorans</name>
    <dbReference type="NCBI Taxonomy" id="1652492"/>
    <lineage>
        <taxon>Bacteria</taxon>
        <taxon>Pseudomonadati</taxon>
        <taxon>Pseudomonadota</taxon>
        <taxon>Alphaproteobacteria</taxon>
        <taxon>Rhodobacterales</taxon>
        <taxon>Roseobacteraceae</taxon>
        <taxon>Donghicola</taxon>
    </lineage>
</organism>
<dbReference type="NCBIfam" id="TIGR00738">
    <property type="entry name" value="rrf2_super"/>
    <property type="match status" value="1"/>
</dbReference>
<dbReference type="Gene3D" id="1.10.10.10">
    <property type="entry name" value="Winged helix-like DNA-binding domain superfamily/Winged helix DNA-binding domain"/>
    <property type="match status" value="1"/>
</dbReference>
<dbReference type="RefSeq" id="WP_106266331.1">
    <property type="nucleotide sequence ID" value="NZ_PVTQ01000011.1"/>
</dbReference>
<dbReference type="AlphaFoldDB" id="A0A2T0WJF8"/>
<name>A0A2T0WJF8_9RHOB</name>
<evidence type="ECO:0000313" key="2">
    <source>
        <dbReference type="EMBL" id="PRY86827.1"/>
    </source>
</evidence>
<dbReference type="InterPro" id="IPR036390">
    <property type="entry name" value="WH_DNA-bd_sf"/>
</dbReference>
<sequence>MRITKRTNIAIRALMFCAVNDDRRVTKHDIAEACNSSENHLGQIVNQLSQLGFLSTTRGRGGGLTLSRPAEQISIGDVFRQLEADVPVAECFADVDNTCPLTEACRLRIAISEAINAFYSHLEKITLEMLICENHQLEDLLLMAPTCSQRTPKIKVPA</sequence>
<dbReference type="OrthoDB" id="9795923at2"/>
<dbReference type="GO" id="GO:0003700">
    <property type="term" value="F:DNA-binding transcription factor activity"/>
    <property type="evidence" value="ECO:0007669"/>
    <property type="project" value="TreeGrafter"/>
</dbReference>
<dbReference type="GO" id="GO:0005829">
    <property type="term" value="C:cytosol"/>
    <property type="evidence" value="ECO:0007669"/>
    <property type="project" value="TreeGrafter"/>
</dbReference>
<dbReference type="InterPro" id="IPR036388">
    <property type="entry name" value="WH-like_DNA-bd_sf"/>
</dbReference>
<dbReference type="Pfam" id="PF02082">
    <property type="entry name" value="Rrf2"/>
    <property type="match status" value="1"/>
</dbReference>
<keyword evidence="3" id="KW-1185">Reference proteome</keyword>
<comment type="caution">
    <text evidence="2">The sequence shown here is derived from an EMBL/GenBank/DDBJ whole genome shotgun (WGS) entry which is preliminary data.</text>
</comment>
<keyword evidence="1" id="KW-0238">DNA-binding</keyword>
<dbReference type="GO" id="GO:0003677">
    <property type="term" value="F:DNA binding"/>
    <property type="evidence" value="ECO:0007669"/>
    <property type="project" value="UniProtKB-KW"/>
</dbReference>
<dbReference type="PANTHER" id="PTHR33221:SF4">
    <property type="entry name" value="HTH-TYPE TRANSCRIPTIONAL REPRESSOR NSRR"/>
    <property type="match status" value="1"/>
</dbReference>
<dbReference type="EMBL" id="PVTQ01000011">
    <property type="protein sequence ID" value="PRY86827.1"/>
    <property type="molecule type" value="Genomic_DNA"/>
</dbReference>
<evidence type="ECO:0000313" key="3">
    <source>
        <dbReference type="Proteomes" id="UP000238392"/>
    </source>
</evidence>